<keyword evidence="3" id="KW-1185">Reference proteome</keyword>
<sequence length="54" mass="6564">METFFGRMKNEMYYGYENKYKSFEEFEKSGQCWRVPTEDRRMYAGGGELTEKID</sequence>
<dbReference type="GO" id="GO:0015074">
    <property type="term" value="P:DNA integration"/>
    <property type="evidence" value="ECO:0007669"/>
    <property type="project" value="InterPro"/>
</dbReference>
<gene>
    <name evidence="2" type="ORF">FYJ65_06205</name>
</gene>
<protein>
    <submittedName>
        <fullName evidence="2">IS3 family transposase</fullName>
    </submittedName>
</protein>
<dbReference type="AlphaFoldDB" id="A0A6N7X5Y0"/>
<dbReference type="Pfam" id="PF13333">
    <property type="entry name" value="rve_2"/>
    <property type="match status" value="1"/>
</dbReference>
<name>A0A6N7X5Y0_9FIRM</name>
<reference evidence="2 3" key="1">
    <citation type="submission" date="2019-08" db="EMBL/GenBank/DDBJ databases">
        <title>In-depth cultivation of the pig gut microbiome towards novel bacterial diversity and tailored functional studies.</title>
        <authorList>
            <person name="Wylensek D."/>
            <person name="Hitch T.C.A."/>
            <person name="Clavel T."/>
        </authorList>
    </citation>
    <scope>NUCLEOTIDE SEQUENCE [LARGE SCALE GENOMIC DNA]</scope>
    <source>
        <strain evidence="2 3">WCA-MUC-591-APC-4B</strain>
    </source>
</reference>
<accession>A0A6N7X5Y0</accession>
<evidence type="ECO:0000313" key="3">
    <source>
        <dbReference type="Proteomes" id="UP000469424"/>
    </source>
</evidence>
<evidence type="ECO:0000259" key="1">
    <source>
        <dbReference type="Pfam" id="PF13333"/>
    </source>
</evidence>
<organism evidence="2 3">
    <name type="scientific">Mogibacterium kristiansenii</name>
    <dbReference type="NCBI Taxonomy" id="2606708"/>
    <lineage>
        <taxon>Bacteria</taxon>
        <taxon>Bacillati</taxon>
        <taxon>Bacillota</taxon>
        <taxon>Clostridia</taxon>
        <taxon>Peptostreptococcales</taxon>
        <taxon>Anaerovoracaceae</taxon>
        <taxon>Mogibacterium</taxon>
    </lineage>
</organism>
<dbReference type="EMBL" id="VUNA01000010">
    <property type="protein sequence ID" value="MST70930.1"/>
    <property type="molecule type" value="Genomic_DNA"/>
</dbReference>
<proteinExistence type="predicted"/>
<evidence type="ECO:0000313" key="2">
    <source>
        <dbReference type="EMBL" id="MST70930.1"/>
    </source>
</evidence>
<feature type="domain" description="Integrase catalytic" evidence="1">
    <location>
        <begin position="2"/>
        <end position="28"/>
    </location>
</feature>
<dbReference type="Proteomes" id="UP000469424">
    <property type="component" value="Unassembled WGS sequence"/>
</dbReference>
<dbReference type="InterPro" id="IPR001584">
    <property type="entry name" value="Integrase_cat-core"/>
</dbReference>
<comment type="caution">
    <text evidence="2">The sequence shown here is derived from an EMBL/GenBank/DDBJ whole genome shotgun (WGS) entry which is preliminary data.</text>
</comment>